<keyword evidence="11" id="KW-0732">Signal</keyword>
<feature type="chain" id="PRO_5003862563" description="Flagellar protein FliL" evidence="11">
    <location>
        <begin position="25"/>
        <end position="134"/>
    </location>
</feature>
<keyword evidence="9 10" id="KW-0472">Membrane</keyword>
<dbReference type="PANTHER" id="PTHR35091">
    <property type="entry name" value="FLAGELLAR PROTEIN FLIL"/>
    <property type="match status" value="1"/>
</dbReference>
<protein>
    <recommendedName>
        <fullName evidence="10">Flagellar protein FliL</fullName>
    </recommendedName>
</protein>
<dbReference type="GO" id="GO:0009425">
    <property type="term" value="C:bacterial-type flagellum basal body"/>
    <property type="evidence" value="ECO:0007669"/>
    <property type="project" value="InterPro"/>
</dbReference>
<evidence type="ECO:0000313" key="12">
    <source>
        <dbReference type="EMBL" id="EKE81507.1"/>
    </source>
</evidence>
<dbReference type="InterPro" id="IPR005503">
    <property type="entry name" value="FliL"/>
</dbReference>
<evidence type="ECO:0000256" key="6">
    <source>
        <dbReference type="ARBA" id="ARBA00022692"/>
    </source>
</evidence>
<dbReference type="STRING" id="740709.A10D4_10531"/>
<sequence>MTIRHALTGLFLLLAMAVVQPVQAQDNYAYYGFEPDITTNYIRDAEQFRMGYIRVAIEVMLDDNKYIDVIEHHSPVLRDAFLQIFSTATERQIKSLTGRDELRLDCLERAREIMRRETGQDLIRDVIFTKYIYH</sequence>
<keyword evidence="4" id="KW-1003">Cell membrane</keyword>
<dbReference type="Proteomes" id="UP000014115">
    <property type="component" value="Unassembled WGS sequence"/>
</dbReference>
<gene>
    <name evidence="12" type="ORF">A10D4_10531</name>
</gene>
<comment type="function">
    <text evidence="1 10">Controls the rotational direction of flagella during chemotaxis.</text>
</comment>
<dbReference type="GO" id="GO:0006935">
    <property type="term" value="P:chemotaxis"/>
    <property type="evidence" value="ECO:0007669"/>
    <property type="project" value="UniProtKB-KW"/>
</dbReference>
<comment type="similarity">
    <text evidence="3 10">Belongs to the FliL family.</text>
</comment>
<keyword evidence="6" id="KW-0812">Transmembrane</keyword>
<comment type="subcellular location">
    <subcellularLocation>
        <location evidence="10">Cell inner membrane</location>
    </subcellularLocation>
    <subcellularLocation>
        <location evidence="2">Cell membrane</location>
        <topology evidence="2">Single-pass membrane protein</topology>
    </subcellularLocation>
</comment>
<dbReference type="EMBL" id="AMRG01000013">
    <property type="protein sequence ID" value="EKE81507.1"/>
    <property type="molecule type" value="Genomic_DNA"/>
</dbReference>
<keyword evidence="12" id="KW-0966">Cell projection</keyword>
<evidence type="ECO:0000313" key="13">
    <source>
        <dbReference type="Proteomes" id="UP000014115"/>
    </source>
</evidence>
<evidence type="ECO:0000256" key="8">
    <source>
        <dbReference type="ARBA" id="ARBA00022989"/>
    </source>
</evidence>
<feature type="signal peptide" evidence="11">
    <location>
        <begin position="1"/>
        <end position="24"/>
    </location>
</feature>
<dbReference type="GO" id="GO:0071978">
    <property type="term" value="P:bacterial-type flagellum-dependent swarming motility"/>
    <property type="evidence" value="ECO:0007669"/>
    <property type="project" value="TreeGrafter"/>
</dbReference>
<keyword evidence="13" id="KW-1185">Reference proteome</keyword>
<keyword evidence="12" id="KW-0282">Flagellum</keyword>
<keyword evidence="5 10" id="KW-0145">Chemotaxis</keyword>
<keyword evidence="12" id="KW-0969">Cilium</keyword>
<dbReference type="RefSeq" id="WP_008489430.1">
    <property type="nucleotide sequence ID" value="NZ_AMRG01000013.1"/>
</dbReference>
<organism evidence="12 13">
    <name type="scientific">Idiomarina xiamenensis 10-D-4</name>
    <dbReference type="NCBI Taxonomy" id="740709"/>
    <lineage>
        <taxon>Bacteria</taxon>
        <taxon>Pseudomonadati</taxon>
        <taxon>Pseudomonadota</taxon>
        <taxon>Gammaproteobacteria</taxon>
        <taxon>Alteromonadales</taxon>
        <taxon>Idiomarinaceae</taxon>
        <taxon>Idiomarina</taxon>
    </lineage>
</organism>
<dbReference type="Pfam" id="PF03748">
    <property type="entry name" value="FliL"/>
    <property type="match status" value="1"/>
</dbReference>
<comment type="caution">
    <text evidence="12">The sequence shown here is derived from an EMBL/GenBank/DDBJ whole genome shotgun (WGS) entry which is preliminary data.</text>
</comment>
<dbReference type="PATRIC" id="fig|740709.3.peg.2129"/>
<evidence type="ECO:0000256" key="10">
    <source>
        <dbReference type="RuleBase" id="RU364125"/>
    </source>
</evidence>
<keyword evidence="8" id="KW-1133">Transmembrane helix</keyword>
<reference evidence="12 13" key="1">
    <citation type="journal article" date="2012" name="J. Bacteriol.">
        <title>Genome Sequence of Idiomarina xiamenensis Type Strain 10-D-4.</title>
        <authorList>
            <person name="Lai Q."/>
            <person name="Wang L."/>
            <person name="Wang W."/>
            <person name="Shao Z."/>
        </authorList>
    </citation>
    <scope>NUCLEOTIDE SEQUENCE [LARGE SCALE GENOMIC DNA]</scope>
    <source>
        <strain evidence="12 13">10-D-4</strain>
    </source>
</reference>
<evidence type="ECO:0000256" key="5">
    <source>
        <dbReference type="ARBA" id="ARBA00022500"/>
    </source>
</evidence>
<dbReference type="PANTHER" id="PTHR35091:SF5">
    <property type="entry name" value="FLAGELLAR PROTEIN FLIL"/>
    <property type="match status" value="1"/>
</dbReference>
<evidence type="ECO:0000256" key="11">
    <source>
        <dbReference type="SAM" id="SignalP"/>
    </source>
</evidence>
<evidence type="ECO:0000256" key="9">
    <source>
        <dbReference type="ARBA" id="ARBA00023136"/>
    </source>
</evidence>
<dbReference type="AlphaFoldDB" id="K2K4H8"/>
<keyword evidence="7 10" id="KW-0283">Flagellar rotation</keyword>
<dbReference type="GO" id="GO:0005886">
    <property type="term" value="C:plasma membrane"/>
    <property type="evidence" value="ECO:0007669"/>
    <property type="project" value="UniProtKB-SubCell"/>
</dbReference>
<evidence type="ECO:0000256" key="1">
    <source>
        <dbReference type="ARBA" id="ARBA00002254"/>
    </source>
</evidence>
<proteinExistence type="inferred from homology"/>
<evidence type="ECO:0000256" key="2">
    <source>
        <dbReference type="ARBA" id="ARBA00004162"/>
    </source>
</evidence>
<dbReference type="eggNOG" id="COG1580">
    <property type="taxonomic scope" value="Bacteria"/>
</dbReference>
<accession>K2K4H8</accession>
<evidence type="ECO:0000256" key="3">
    <source>
        <dbReference type="ARBA" id="ARBA00008281"/>
    </source>
</evidence>
<name>K2K4H8_9GAMM</name>
<evidence type="ECO:0000256" key="4">
    <source>
        <dbReference type="ARBA" id="ARBA00022475"/>
    </source>
</evidence>
<dbReference type="OrthoDB" id="5588622at2"/>
<keyword evidence="10" id="KW-0997">Cell inner membrane</keyword>
<evidence type="ECO:0000256" key="7">
    <source>
        <dbReference type="ARBA" id="ARBA00022779"/>
    </source>
</evidence>